<dbReference type="PANTHER" id="PTHR47074:SF61">
    <property type="entry name" value="RNASE H TYPE-1 DOMAIN-CONTAINING PROTEIN"/>
    <property type="match status" value="1"/>
</dbReference>
<evidence type="ECO:0000313" key="3">
    <source>
        <dbReference type="Proteomes" id="UP001459277"/>
    </source>
</evidence>
<proteinExistence type="predicted"/>
<keyword evidence="3" id="KW-1185">Reference proteome</keyword>
<dbReference type="CDD" id="cd06222">
    <property type="entry name" value="RNase_H_like"/>
    <property type="match status" value="1"/>
</dbReference>
<dbReference type="GO" id="GO:0004523">
    <property type="term" value="F:RNA-DNA hybrid ribonuclease activity"/>
    <property type="evidence" value="ECO:0007669"/>
    <property type="project" value="InterPro"/>
</dbReference>
<comment type="caution">
    <text evidence="2">The sequence shown here is derived from an EMBL/GenBank/DDBJ whole genome shotgun (WGS) entry which is preliminary data.</text>
</comment>
<protein>
    <recommendedName>
        <fullName evidence="1">RNase H type-1 domain-containing protein</fullName>
    </recommendedName>
</protein>
<evidence type="ECO:0000313" key="2">
    <source>
        <dbReference type="EMBL" id="KAL0002329.1"/>
    </source>
</evidence>
<feature type="domain" description="RNase H type-1" evidence="1">
    <location>
        <begin position="2"/>
        <end position="80"/>
    </location>
</feature>
<sequence>MEVIAARRALLFARELGYERVMVEGDSEVVIKASKEKSLLSSDWGHILRDIHALSYSFSSISFHHVRRSGNSIAHRLARRSFCNPLLVWMEEVPPDIVDVYNHDLGLINE</sequence>
<evidence type="ECO:0000259" key="1">
    <source>
        <dbReference type="Pfam" id="PF13456"/>
    </source>
</evidence>
<name>A0AAW2CWY4_9ROSI</name>
<dbReference type="GO" id="GO:0003676">
    <property type="term" value="F:nucleic acid binding"/>
    <property type="evidence" value="ECO:0007669"/>
    <property type="project" value="InterPro"/>
</dbReference>
<dbReference type="EMBL" id="JAZDWU010000005">
    <property type="protein sequence ID" value="KAL0002329.1"/>
    <property type="molecule type" value="Genomic_DNA"/>
</dbReference>
<accession>A0AAW2CWY4</accession>
<dbReference type="Proteomes" id="UP001459277">
    <property type="component" value="Unassembled WGS sequence"/>
</dbReference>
<dbReference type="SUPFAM" id="SSF53098">
    <property type="entry name" value="Ribonuclease H-like"/>
    <property type="match status" value="1"/>
</dbReference>
<gene>
    <name evidence="2" type="ORF">SO802_016110</name>
</gene>
<dbReference type="InterPro" id="IPR012337">
    <property type="entry name" value="RNaseH-like_sf"/>
</dbReference>
<dbReference type="Gene3D" id="3.30.420.10">
    <property type="entry name" value="Ribonuclease H-like superfamily/Ribonuclease H"/>
    <property type="match status" value="1"/>
</dbReference>
<dbReference type="InterPro" id="IPR002156">
    <property type="entry name" value="RNaseH_domain"/>
</dbReference>
<dbReference type="AlphaFoldDB" id="A0AAW2CWY4"/>
<dbReference type="PANTHER" id="PTHR47074">
    <property type="entry name" value="BNAC02G40300D PROTEIN"/>
    <property type="match status" value="1"/>
</dbReference>
<dbReference type="InterPro" id="IPR052929">
    <property type="entry name" value="RNase_H-like_EbsB-rel"/>
</dbReference>
<dbReference type="InterPro" id="IPR036397">
    <property type="entry name" value="RNaseH_sf"/>
</dbReference>
<dbReference type="InterPro" id="IPR044730">
    <property type="entry name" value="RNase_H-like_dom_plant"/>
</dbReference>
<organism evidence="2 3">
    <name type="scientific">Lithocarpus litseifolius</name>
    <dbReference type="NCBI Taxonomy" id="425828"/>
    <lineage>
        <taxon>Eukaryota</taxon>
        <taxon>Viridiplantae</taxon>
        <taxon>Streptophyta</taxon>
        <taxon>Embryophyta</taxon>
        <taxon>Tracheophyta</taxon>
        <taxon>Spermatophyta</taxon>
        <taxon>Magnoliopsida</taxon>
        <taxon>eudicotyledons</taxon>
        <taxon>Gunneridae</taxon>
        <taxon>Pentapetalae</taxon>
        <taxon>rosids</taxon>
        <taxon>fabids</taxon>
        <taxon>Fagales</taxon>
        <taxon>Fagaceae</taxon>
        <taxon>Lithocarpus</taxon>
    </lineage>
</organism>
<reference evidence="2 3" key="1">
    <citation type="submission" date="2024-01" db="EMBL/GenBank/DDBJ databases">
        <title>A telomere-to-telomere, gap-free genome of sweet tea (Lithocarpus litseifolius).</title>
        <authorList>
            <person name="Zhou J."/>
        </authorList>
    </citation>
    <scope>NUCLEOTIDE SEQUENCE [LARGE SCALE GENOMIC DNA]</scope>
    <source>
        <strain evidence="2">Zhou-2022a</strain>
        <tissue evidence="2">Leaf</tissue>
    </source>
</reference>
<dbReference type="Pfam" id="PF13456">
    <property type="entry name" value="RVT_3"/>
    <property type="match status" value="1"/>
</dbReference>